<dbReference type="Gene3D" id="2.30.30.40">
    <property type="entry name" value="SH3 Domains"/>
    <property type="match status" value="2"/>
</dbReference>
<reference evidence="3 4" key="1">
    <citation type="submission" date="2019-01" db="EMBL/GenBank/DDBJ databases">
        <title>Filimonas sp. strain TTM-71.</title>
        <authorList>
            <person name="Chen W.-M."/>
        </authorList>
    </citation>
    <scope>NUCLEOTIDE SEQUENCE [LARGE SCALE GENOMIC DNA]</scope>
    <source>
        <strain evidence="3 4">TTM-71</strain>
    </source>
</reference>
<dbReference type="AlphaFoldDB" id="A0A4V1MA27"/>
<dbReference type="PANTHER" id="PTHR21666">
    <property type="entry name" value="PEPTIDASE-RELATED"/>
    <property type="match status" value="1"/>
</dbReference>
<keyword evidence="1" id="KW-0732">Signal</keyword>
<dbReference type="OrthoDB" id="9810477at2"/>
<evidence type="ECO:0000256" key="1">
    <source>
        <dbReference type="SAM" id="SignalP"/>
    </source>
</evidence>
<dbReference type="Pfam" id="PF01551">
    <property type="entry name" value="Peptidase_M23"/>
    <property type="match status" value="1"/>
</dbReference>
<feature type="domain" description="M23ase beta-sheet core" evidence="2">
    <location>
        <begin position="204"/>
        <end position="301"/>
    </location>
</feature>
<sequence length="440" mass="47537">MYCAKYTGNMLACCLCIILALPACTTSQRGLFAKKTEHEKYADRITQAGLSTSTLGSLWFTAADKALNRPLSVSLPYKETGYFAAHKPDAAGYVFAARRGDQLNILVQAKPEGRVKLFADLWKPAASQNSKPSLLSAADSSGIVIRYEVEQDGNLLLRLQPELLNSVGYTISITTAPSLAFPVSGAASRIGSFWGDNRDGGRRSHEGIDIFSKFRTPLLAAANGVITSTRENNLGGKVIFLRPQGKTYLLYYAHLDEQLVREGQEVAVGDTIGFMGNTGNARNTPSHLHFGIYSGGGAIDPLPFINKNRPSPLAVAADTGILQQNVRSLSAAVITTAPTKNSTAIEKLPPNSIMQLLAATGGFYKVALPGNKEGFVESKFVSTRTWQRQQVKATAFLHDAPDASAAIKSEIKTGETVDVMGTYGSFRYIRYNNQEGWVSL</sequence>
<comment type="caution">
    <text evidence="3">The sequence shown here is derived from an EMBL/GenBank/DDBJ whole genome shotgun (WGS) entry which is preliminary data.</text>
</comment>
<feature type="chain" id="PRO_5020854250" description="M23ase beta-sheet core domain-containing protein" evidence="1">
    <location>
        <begin position="26"/>
        <end position="440"/>
    </location>
</feature>
<feature type="signal peptide" evidence="1">
    <location>
        <begin position="1"/>
        <end position="25"/>
    </location>
</feature>
<evidence type="ECO:0000259" key="2">
    <source>
        <dbReference type="Pfam" id="PF01551"/>
    </source>
</evidence>
<proteinExistence type="predicted"/>
<dbReference type="EMBL" id="SDHZ01000002">
    <property type="protein sequence ID" value="RXK83714.1"/>
    <property type="molecule type" value="Genomic_DNA"/>
</dbReference>
<dbReference type="InterPro" id="IPR016047">
    <property type="entry name" value="M23ase_b-sheet_dom"/>
</dbReference>
<dbReference type="Proteomes" id="UP000290545">
    <property type="component" value="Unassembled WGS sequence"/>
</dbReference>
<evidence type="ECO:0000313" key="3">
    <source>
        <dbReference type="EMBL" id="RXK83714.1"/>
    </source>
</evidence>
<protein>
    <recommendedName>
        <fullName evidence="2">M23ase beta-sheet core domain-containing protein</fullName>
    </recommendedName>
</protein>
<accession>A0A4V1MA27</accession>
<dbReference type="InterPro" id="IPR011055">
    <property type="entry name" value="Dup_hybrid_motif"/>
</dbReference>
<dbReference type="PANTHER" id="PTHR21666:SF268">
    <property type="entry name" value="PEPTIDASE M23 DOMAIN-CONTAINING PROTEIN"/>
    <property type="match status" value="1"/>
</dbReference>
<dbReference type="SUPFAM" id="SSF51261">
    <property type="entry name" value="Duplicated hybrid motif"/>
    <property type="match status" value="1"/>
</dbReference>
<dbReference type="GO" id="GO:0004222">
    <property type="term" value="F:metalloendopeptidase activity"/>
    <property type="evidence" value="ECO:0007669"/>
    <property type="project" value="TreeGrafter"/>
</dbReference>
<dbReference type="CDD" id="cd12797">
    <property type="entry name" value="M23_peptidase"/>
    <property type="match status" value="1"/>
</dbReference>
<dbReference type="RefSeq" id="WP_129004766.1">
    <property type="nucleotide sequence ID" value="NZ_SDHZ01000002.1"/>
</dbReference>
<organism evidence="3 4">
    <name type="scientific">Filimonas effusa</name>
    <dbReference type="NCBI Taxonomy" id="2508721"/>
    <lineage>
        <taxon>Bacteria</taxon>
        <taxon>Pseudomonadati</taxon>
        <taxon>Bacteroidota</taxon>
        <taxon>Chitinophagia</taxon>
        <taxon>Chitinophagales</taxon>
        <taxon>Chitinophagaceae</taxon>
        <taxon>Filimonas</taxon>
    </lineage>
</organism>
<dbReference type="InterPro" id="IPR050570">
    <property type="entry name" value="Cell_wall_metabolism_enzyme"/>
</dbReference>
<dbReference type="Gene3D" id="2.70.70.10">
    <property type="entry name" value="Glucose Permease (Domain IIA)"/>
    <property type="match status" value="1"/>
</dbReference>
<keyword evidence="4" id="KW-1185">Reference proteome</keyword>
<evidence type="ECO:0000313" key="4">
    <source>
        <dbReference type="Proteomes" id="UP000290545"/>
    </source>
</evidence>
<name>A0A4V1MA27_9BACT</name>
<gene>
    <name evidence="3" type="ORF">ESB13_16675</name>
</gene>